<evidence type="ECO:0000256" key="3">
    <source>
        <dbReference type="ARBA" id="ARBA00022448"/>
    </source>
</evidence>
<accession>A0AAV3YK97</accession>
<feature type="transmembrane region" description="Helical" evidence="14">
    <location>
        <begin position="293"/>
        <end position="314"/>
    </location>
</feature>
<evidence type="ECO:0000256" key="8">
    <source>
        <dbReference type="ARBA" id="ARBA00023053"/>
    </source>
</evidence>
<evidence type="ECO:0000256" key="11">
    <source>
        <dbReference type="ARBA" id="ARBA00023180"/>
    </source>
</evidence>
<comment type="subcellular location">
    <subcellularLocation>
        <location evidence="1">Membrane</location>
        <topology evidence="1">Multi-pass membrane protein</topology>
    </subcellularLocation>
</comment>
<dbReference type="Proteomes" id="UP000735302">
    <property type="component" value="Unassembled WGS sequence"/>
</dbReference>
<evidence type="ECO:0000256" key="12">
    <source>
        <dbReference type="ARBA" id="ARBA00023201"/>
    </source>
</evidence>
<dbReference type="PANTHER" id="PTHR45897">
    <property type="entry name" value="HIGH-AFFINITY CHOLINE TRANSPORTER 1"/>
    <property type="match status" value="1"/>
</dbReference>
<evidence type="ECO:0000256" key="1">
    <source>
        <dbReference type="ARBA" id="ARBA00004141"/>
    </source>
</evidence>
<dbReference type="GO" id="GO:0005886">
    <property type="term" value="C:plasma membrane"/>
    <property type="evidence" value="ECO:0007669"/>
    <property type="project" value="TreeGrafter"/>
</dbReference>
<dbReference type="GO" id="GO:0008292">
    <property type="term" value="P:acetylcholine biosynthetic process"/>
    <property type="evidence" value="ECO:0007669"/>
    <property type="project" value="TreeGrafter"/>
</dbReference>
<feature type="transmembrane region" description="Helical" evidence="14">
    <location>
        <begin position="267"/>
        <end position="287"/>
    </location>
</feature>
<dbReference type="EMBL" id="BLXT01001108">
    <property type="protein sequence ID" value="GFN83159.1"/>
    <property type="molecule type" value="Genomic_DNA"/>
</dbReference>
<dbReference type="InterPro" id="IPR052244">
    <property type="entry name" value="Choline_transporter"/>
</dbReference>
<gene>
    <name evidence="15" type="ORF">PoB_000966500</name>
</gene>
<evidence type="ECO:0000313" key="15">
    <source>
        <dbReference type="EMBL" id="GFN83159.1"/>
    </source>
</evidence>
<reference evidence="15 16" key="1">
    <citation type="journal article" date="2021" name="Elife">
        <title>Chloroplast acquisition without the gene transfer in kleptoplastic sea slugs, Plakobranchus ocellatus.</title>
        <authorList>
            <person name="Maeda T."/>
            <person name="Takahashi S."/>
            <person name="Yoshida T."/>
            <person name="Shimamura S."/>
            <person name="Takaki Y."/>
            <person name="Nagai Y."/>
            <person name="Toyoda A."/>
            <person name="Suzuki Y."/>
            <person name="Arimoto A."/>
            <person name="Ishii H."/>
            <person name="Satoh N."/>
            <person name="Nishiyama T."/>
            <person name="Hasebe M."/>
            <person name="Maruyama T."/>
            <person name="Minagawa J."/>
            <person name="Obokata J."/>
            <person name="Shigenobu S."/>
        </authorList>
    </citation>
    <scope>NUCLEOTIDE SEQUENCE [LARGE SCALE GENOMIC DNA]</scope>
</reference>
<evidence type="ECO:0000256" key="7">
    <source>
        <dbReference type="ARBA" id="ARBA00022989"/>
    </source>
</evidence>
<keyword evidence="5" id="KW-0769">Symport</keyword>
<keyword evidence="9" id="KW-0406">Ion transport</keyword>
<feature type="transmembrane region" description="Helical" evidence="14">
    <location>
        <begin position="21"/>
        <end position="52"/>
    </location>
</feature>
<dbReference type="Pfam" id="PF00474">
    <property type="entry name" value="SSF"/>
    <property type="match status" value="1"/>
</dbReference>
<dbReference type="Gene3D" id="1.20.1730.10">
    <property type="entry name" value="Sodium/glucose cotransporter"/>
    <property type="match status" value="1"/>
</dbReference>
<keyword evidence="3" id="KW-0813">Transport</keyword>
<evidence type="ECO:0000256" key="10">
    <source>
        <dbReference type="ARBA" id="ARBA00023136"/>
    </source>
</evidence>
<evidence type="ECO:0000256" key="4">
    <source>
        <dbReference type="ARBA" id="ARBA00022692"/>
    </source>
</evidence>
<dbReference type="AlphaFoldDB" id="A0AAV3YK97"/>
<evidence type="ECO:0000256" key="6">
    <source>
        <dbReference type="ARBA" id="ARBA00022979"/>
    </source>
</evidence>
<keyword evidence="10 14" id="KW-0472">Membrane</keyword>
<sequence length="443" mass="48450">MRREGYVTMFDPFQLKYGKKLGGLLLIPQLLGDLFWSASVLAALGATISIILDMNATLAIIISAAVAIFYTFMGGLYSVAYTDVIQLLFIAVGLVIAFPFAITHSAVDLSRVSENWAGHIPRQTVGSYIDVGLLTICGGIPWQALFQRVLACRDVRVAIVSTLIASILCWSLAIPPIIMGIAGAAADWNATAYDGPIPIPDNMKSYILPLALNFLTPLPVAILGIGAISAAVMSSADSCILSSSSVLTKNIYHDIIRPKASQRELAWVLRISIVIMGTIGTLIAILSDTIYGLFILCSDLMYVVLFPQLTLVLYMPQSNSYGCLAGFCVSFLLRLLSGEPVLSLAPAIRYPWYDEASKQQLFPFRTLIMLIGTLCIVCVSLLTNFLFKRELLPQRYDVLKCLRHRTITRRYSMGSAHQSQRSHDNDADEAVELKANKAADPLM</sequence>
<dbReference type="InterPro" id="IPR001734">
    <property type="entry name" value="Na/solute_symporter"/>
</dbReference>
<dbReference type="GO" id="GO:0005307">
    <property type="term" value="F:choline:sodium symporter activity"/>
    <property type="evidence" value="ECO:0007669"/>
    <property type="project" value="TreeGrafter"/>
</dbReference>
<feature type="transmembrane region" description="Helical" evidence="14">
    <location>
        <begin position="87"/>
        <end position="107"/>
    </location>
</feature>
<evidence type="ECO:0000256" key="14">
    <source>
        <dbReference type="SAM" id="Phobius"/>
    </source>
</evidence>
<evidence type="ECO:0000256" key="5">
    <source>
        <dbReference type="ARBA" id="ARBA00022847"/>
    </source>
</evidence>
<comment type="caution">
    <text evidence="15">The sequence shown here is derived from an EMBL/GenBank/DDBJ whole genome shotgun (WGS) entry which is preliminary data.</text>
</comment>
<keyword evidence="7 14" id="KW-1133">Transmembrane helix</keyword>
<proteinExistence type="inferred from homology"/>
<keyword evidence="8" id="KW-0915">Sodium</keyword>
<dbReference type="PANTHER" id="PTHR45897:SF4">
    <property type="entry name" value="HIGH-AFFINITY CHOLINE TRANSPORTER 1"/>
    <property type="match status" value="1"/>
</dbReference>
<organism evidence="15 16">
    <name type="scientific">Plakobranchus ocellatus</name>
    <dbReference type="NCBI Taxonomy" id="259542"/>
    <lineage>
        <taxon>Eukaryota</taxon>
        <taxon>Metazoa</taxon>
        <taxon>Spiralia</taxon>
        <taxon>Lophotrochozoa</taxon>
        <taxon>Mollusca</taxon>
        <taxon>Gastropoda</taxon>
        <taxon>Heterobranchia</taxon>
        <taxon>Euthyneura</taxon>
        <taxon>Panpulmonata</taxon>
        <taxon>Sacoglossa</taxon>
        <taxon>Placobranchoidea</taxon>
        <taxon>Plakobranchidae</taxon>
        <taxon>Plakobranchus</taxon>
    </lineage>
</organism>
<keyword evidence="12" id="KW-0739">Sodium transport</keyword>
<keyword evidence="11" id="KW-0325">Glycoprotein</keyword>
<feature type="transmembrane region" description="Helical" evidence="14">
    <location>
        <begin position="157"/>
        <end position="186"/>
    </location>
</feature>
<dbReference type="InterPro" id="IPR038377">
    <property type="entry name" value="Na/Glc_symporter_sf"/>
</dbReference>
<dbReference type="CDD" id="cd11474">
    <property type="entry name" value="SLC5sbd_CHT"/>
    <property type="match status" value="1"/>
</dbReference>
<keyword evidence="6" id="KW-0530">Neurotransmitter biosynthesis</keyword>
<keyword evidence="4 14" id="KW-0812">Transmembrane</keyword>
<evidence type="ECO:0000256" key="2">
    <source>
        <dbReference type="ARBA" id="ARBA00006434"/>
    </source>
</evidence>
<keyword evidence="16" id="KW-1185">Reference proteome</keyword>
<evidence type="ECO:0000313" key="16">
    <source>
        <dbReference type="Proteomes" id="UP000735302"/>
    </source>
</evidence>
<feature type="transmembrane region" description="Helical" evidence="14">
    <location>
        <begin position="362"/>
        <end position="387"/>
    </location>
</feature>
<feature type="transmembrane region" description="Helical" evidence="14">
    <location>
        <begin position="58"/>
        <end position="80"/>
    </location>
</feature>
<feature type="transmembrane region" description="Helical" evidence="14">
    <location>
        <begin position="321"/>
        <end position="342"/>
    </location>
</feature>
<feature type="transmembrane region" description="Helical" evidence="14">
    <location>
        <begin position="206"/>
        <end position="232"/>
    </location>
</feature>
<protein>
    <submittedName>
        <fullName evidence="15">High-affinity choline transporter 1</fullName>
    </submittedName>
</protein>
<feature type="transmembrane region" description="Helical" evidence="14">
    <location>
        <begin position="127"/>
        <end position="145"/>
    </location>
</feature>
<dbReference type="PROSITE" id="PS50283">
    <property type="entry name" value="NA_SOLUT_SYMP_3"/>
    <property type="match status" value="1"/>
</dbReference>
<evidence type="ECO:0000256" key="9">
    <source>
        <dbReference type="ARBA" id="ARBA00023065"/>
    </source>
</evidence>
<comment type="similarity">
    <text evidence="2 13">Belongs to the sodium:solute symporter (SSF) (TC 2.A.21) family.</text>
</comment>
<evidence type="ECO:0000256" key="13">
    <source>
        <dbReference type="RuleBase" id="RU362091"/>
    </source>
</evidence>
<name>A0AAV3YK97_9GAST</name>